<organism evidence="6 7">
    <name type="scientific">Aphanomyces astaci</name>
    <name type="common">Crayfish plague agent</name>
    <dbReference type="NCBI Taxonomy" id="112090"/>
    <lineage>
        <taxon>Eukaryota</taxon>
        <taxon>Sar</taxon>
        <taxon>Stramenopiles</taxon>
        <taxon>Oomycota</taxon>
        <taxon>Saprolegniomycetes</taxon>
        <taxon>Saprolegniales</taxon>
        <taxon>Verrucalvaceae</taxon>
        <taxon>Aphanomyces</taxon>
    </lineage>
</organism>
<feature type="transmembrane region" description="Helical" evidence="5">
    <location>
        <begin position="114"/>
        <end position="140"/>
    </location>
</feature>
<feature type="transmembrane region" description="Helical" evidence="5">
    <location>
        <begin position="314"/>
        <end position="337"/>
    </location>
</feature>
<evidence type="ECO:0000256" key="5">
    <source>
        <dbReference type="SAM" id="Phobius"/>
    </source>
</evidence>
<evidence type="ECO:0000313" key="6">
    <source>
        <dbReference type="EMBL" id="RHZ17821.1"/>
    </source>
</evidence>
<reference evidence="6 7" key="1">
    <citation type="submission" date="2018-08" db="EMBL/GenBank/DDBJ databases">
        <title>Aphanomyces genome sequencing and annotation.</title>
        <authorList>
            <person name="Minardi D."/>
            <person name="Oidtmann B."/>
            <person name="Van Der Giezen M."/>
            <person name="Studholme D.J."/>
        </authorList>
    </citation>
    <scope>NUCLEOTIDE SEQUENCE [LARGE SCALE GENOMIC DNA]</scope>
    <source>
        <strain evidence="6 7">Da</strain>
    </source>
</reference>
<keyword evidence="4 5" id="KW-0472">Membrane</keyword>
<evidence type="ECO:0008006" key="8">
    <source>
        <dbReference type="Google" id="ProtNLM"/>
    </source>
</evidence>
<comment type="caution">
    <text evidence="6">The sequence shown here is derived from an EMBL/GenBank/DDBJ whole genome shotgun (WGS) entry which is preliminary data.</text>
</comment>
<gene>
    <name evidence="6" type="ORF">DYB37_004586</name>
</gene>
<comment type="subcellular location">
    <subcellularLocation>
        <location evidence="1">Membrane</location>
        <topology evidence="1">Multi-pass membrane protein</topology>
    </subcellularLocation>
</comment>
<keyword evidence="2 5" id="KW-0812">Transmembrane</keyword>
<dbReference type="EMBL" id="QUTH01003698">
    <property type="protein sequence ID" value="RHZ17821.1"/>
    <property type="molecule type" value="Genomic_DNA"/>
</dbReference>
<dbReference type="Pfam" id="PF00335">
    <property type="entry name" value="Tetraspanin"/>
    <property type="match status" value="1"/>
</dbReference>
<accession>A0A3R6XNC2</accession>
<protein>
    <recommendedName>
        <fullName evidence="8">Tetraspanin</fullName>
    </recommendedName>
</protein>
<dbReference type="Proteomes" id="UP000285430">
    <property type="component" value="Unassembled WGS sequence"/>
</dbReference>
<evidence type="ECO:0000256" key="3">
    <source>
        <dbReference type="ARBA" id="ARBA00022989"/>
    </source>
</evidence>
<dbReference type="GO" id="GO:0016020">
    <property type="term" value="C:membrane"/>
    <property type="evidence" value="ECO:0007669"/>
    <property type="project" value="UniProtKB-SubCell"/>
</dbReference>
<dbReference type="PRINTS" id="PR00259">
    <property type="entry name" value="TMFOUR"/>
</dbReference>
<sequence length="352" mass="37788">MTRQFKIFYPLEMISGPTVALNPVQFFMCPHFSMQSLAKVVLVLANIALIGTGAVLIWLGVQSRNGGYWSDIFSTKTATNVSTMSTLLMVQGVCAILIALVGFGGAAWRNRSLLTLYSIFVVLGLLMFVAIAIVGFMSAFQANSWISHPSPADRTENDIATEFNHVYCYAQGGRFCVSASINDAVHTFFPSGMGGDVALAACKAAGVDINAKTGLVGLCDQVEAKLASVLSNALPKTFKEACVTCRQVKAAFGDRSSKSLFEWADATCPLTNDTAIWCAKLFLSKSNQTVQTDKDNATPYTQCRTPVLELWRQYGIKGGVGGVALALLSFIVIALLFQAELHNGNGGGYTRV</sequence>
<evidence type="ECO:0000256" key="2">
    <source>
        <dbReference type="ARBA" id="ARBA00022692"/>
    </source>
</evidence>
<dbReference type="InterPro" id="IPR018499">
    <property type="entry name" value="Tetraspanin/Peripherin"/>
</dbReference>
<feature type="transmembrane region" description="Helical" evidence="5">
    <location>
        <begin position="7"/>
        <end position="28"/>
    </location>
</feature>
<keyword evidence="3 5" id="KW-1133">Transmembrane helix</keyword>
<dbReference type="VEuPathDB" id="FungiDB:H257_08344"/>
<name>A0A3R6XNC2_APHAT</name>
<evidence type="ECO:0000256" key="4">
    <source>
        <dbReference type="ARBA" id="ARBA00023136"/>
    </source>
</evidence>
<proteinExistence type="predicted"/>
<evidence type="ECO:0000313" key="7">
    <source>
        <dbReference type="Proteomes" id="UP000285430"/>
    </source>
</evidence>
<dbReference type="AlphaFoldDB" id="A0A3R6XNC2"/>
<feature type="transmembrane region" description="Helical" evidence="5">
    <location>
        <begin position="81"/>
        <end position="108"/>
    </location>
</feature>
<feature type="transmembrane region" description="Helical" evidence="5">
    <location>
        <begin position="40"/>
        <end position="61"/>
    </location>
</feature>
<evidence type="ECO:0000256" key="1">
    <source>
        <dbReference type="ARBA" id="ARBA00004141"/>
    </source>
</evidence>